<keyword evidence="3" id="KW-1185">Reference proteome</keyword>
<evidence type="ECO:0000313" key="2">
    <source>
        <dbReference type="EMBL" id="SDF69427.1"/>
    </source>
</evidence>
<dbReference type="Proteomes" id="UP000243333">
    <property type="component" value="Unassembled WGS sequence"/>
</dbReference>
<dbReference type="InterPro" id="IPR002869">
    <property type="entry name" value="Pyrv_flavodox_OxRed_cen"/>
</dbReference>
<dbReference type="GO" id="GO:0016491">
    <property type="term" value="F:oxidoreductase activity"/>
    <property type="evidence" value="ECO:0007669"/>
    <property type="project" value="UniProtKB-KW"/>
</dbReference>
<gene>
    <name evidence="2" type="ORF">SAMN05660235_02416</name>
</gene>
<keyword evidence="1" id="KW-0560">Oxidoreductase</keyword>
<feature type="non-terminal residue" evidence="2">
    <location>
        <position position="1"/>
    </location>
</feature>
<accession>A0A1G7N6A9</accession>
<organism evidence="2 3">
    <name type="scientific">Sporolituus thermophilus DSM 23256</name>
    <dbReference type="NCBI Taxonomy" id="1123285"/>
    <lineage>
        <taxon>Bacteria</taxon>
        <taxon>Bacillati</taxon>
        <taxon>Bacillota</taxon>
        <taxon>Negativicutes</taxon>
        <taxon>Selenomonadales</taxon>
        <taxon>Sporomusaceae</taxon>
        <taxon>Sporolituus</taxon>
    </lineage>
</organism>
<proteinExistence type="predicted"/>
<dbReference type="AlphaFoldDB" id="A0A1G7N6A9"/>
<evidence type="ECO:0000256" key="1">
    <source>
        <dbReference type="ARBA" id="ARBA00023002"/>
    </source>
</evidence>
<dbReference type="EMBL" id="FNBU01000022">
    <property type="protein sequence ID" value="SDF69427.1"/>
    <property type="molecule type" value="Genomic_DNA"/>
</dbReference>
<reference evidence="3" key="1">
    <citation type="submission" date="2016-10" db="EMBL/GenBank/DDBJ databases">
        <authorList>
            <person name="Varghese N."/>
            <person name="Submissions S."/>
        </authorList>
    </citation>
    <scope>NUCLEOTIDE SEQUENCE [LARGE SCALE GENOMIC DNA]</scope>
    <source>
        <strain evidence="3">DSM 23256</strain>
    </source>
</reference>
<evidence type="ECO:0000313" key="3">
    <source>
        <dbReference type="Proteomes" id="UP000243333"/>
    </source>
</evidence>
<protein>
    <submittedName>
        <fullName evidence="2">2-oxoglutarate ferredoxin oxidoreductase subunit gamma</fullName>
    </submittedName>
</protein>
<sequence>IVAATNVVSVESITKAVLNRVPPGTEDVNKRALELGMSLLRKE</sequence>
<dbReference type="SUPFAM" id="SSF53323">
    <property type="entry name" value="Pyruvate-ferredoxin oxidoreductase, PFOR, domain III"/>
    <property type="match status" value="1"/>
</dbReference>
<name>A0A1G7N6A9_9FIRM</name>